<accession>A0ABS8APK7</accession>
<dbReference type="EMBL" id="JAJADR010000002">
    <property type="protein sequence ID" value="MCB2408150.1"/>
    <property type="molecule type" value="Genomic_DNA"/>
</dbReference>
<evidence type="ECO:0000313" key="2">
    <source>
        <dbReference type="Proteomes" id="UP001165296"/>
    </source>
</evidence>
<keyword evidence="2" id="KW-1185">Reference proteome</keyword>
<proteinExistence type="predicted"/>
<dbReference type="RefSeq" id="WP_226174879.1">
    <property type="nucleotide sequence ID" value="NZ_JAJADR010000002.1"/>
</dbReference>
<organism evidence="1 2">
    <name type="scientific">Hymenobacter lucidus</name>
    <dbReference type="NCBI Taxonomy" id="2880930"/>
    <lineage>
        <taxon>Bacteria</taxon>
        <taxon>Pseudomonadati</taxon>
        <taxon>Bacteroidota</taxon>
        <taxon>Cytophagia</taxon>
        <taxon>Cytophagales</taxon>
        <taxon>Hymenobacteraceae</taxon>
        <taxon>Hymenobacter</taxon>
    </lineage>
</organism>
<evidence type="ECO:0000313" key="1">
    <source>
        <dbReference type="EMBL" id="MCB2408150.1"/>
    </source>
</evidence>
<comment type="caution">
    <text evidence="1">The sequence shown here is derived from an EMBL/GenBank/DDBJ whole genome shotgun (WGS) entry which is preliminary data.</text>
</comment>
<sequence length="202" mass="21978">MISLYNFRRPALLALGGIVSLGLASCFESGKEDDPAPTVSESLHFAFKTPDWERHIDCEQLNLSFSPLYTNPKIASASATSGSTSSTFYFTYLADSSALVAPANIAKYAIGEYLSNTGAFELSHKLPTTEGSTSRLVSVAGKADNSYNEILSVKYIKHEGIYAIFDIKGQYQMQMKEYVNGVAGATKPVSGSFKFRLRARAK</sequence>
<name>A0ABS8APK7_9BACT</name>
<gene>
    <name evidence="1" type="ORF">LGH74_09190</name>
</gene>
<reference evidence="1" key="1">
    <citation type="submission" date="2021-10" db="EMBL/GenBank/DDBJ databases">
        <authorList>
            <person name="Dean J.D."/>
            <person name="Kim M.K."/>
            <person name="Newey C.N."/>
            <person name="Stoker T.S."/>
            <person name="Thompson D.W."/>
            <person name="Grose J.H."/>
        </authorList>
    </citation>
    <scope>NUCLEOTIDE SEQUENCE</scope>
    <source>
        <strain evidence="1">BT178</strain>
    </source>
</reference>
<dbReference type="Proteomes" id="UP001165296">
    <property type="component" value="Unassembled WGS sequence"/>
</dbReference>
<protein>
    <submittedName>
        <fullName evidence="1">Uncharacterized protein</fullName>
    </submittedName>
</protein>